<gene>
    <name evidence="1" type="ORF">GD597_02730</name>
</gene>
<comment type="caution">
    <text evidence="1">The sequence shown here is derived from an EMBL/GenBank/DDBJ whole genome shotgun (WGS) entry which is preliminary data.</text>
</comment>
<organism evidence="1 2">
    <name type="scientific">Limnovirga soli</name>
    <dbReference type="NCBI Taxonomy" id="2656915"/>
    <lineage>
        <taxon>Bacteria</taxon>
        <taxon>Pseudomonadati</taxon>
        <taxon>Bacteroidota</taxon>
        <taxon>Chitinophagia</taxon>
        <taxon>Chitinophagales</taxon>
        <taxon>Chitinophagaceae</taxon>
        <taxon>Limnovirga</taxon>
    </lineage>
</organism>
<dbReference type="EMBL" id="WHPF01000002">
    <property type="protein sequence ID" value="NNV54359.1"/>
    <property type="molecule type" value="Genomic_DNA"/>
</dbReference>
<dbReference type="Proteomes" id="UP000598971">
    <property type="component" value="Unassembled WGS sequence"/>
</dbReference>
<accession>A0A8J8FDG4</accession>
<dbReference type="RefSeq" id="WP_171606282.1">
    <property type="nucleotide sequence ID" value="NZ_WHPF01000002.1"/>
</dbReference>
<keyword evidence="2" id="KW-1185">Reference proteome</keyword>
<sequence length="173" mass="18693">MKKQFYKGLQQNFVAILAISAFIFFGSMNNPNETAIANSTAAASSTGYSISLSNLKKFMIDSLGTKNYEGGMYSKQDLLRVLNSFTSDTVYLLNGMLGCDVARGTGLALASPSSASVGFVNWYAAGYCYPCPLRACCPKKFCVINTNRRFVDYIPYTSSGFTSADGAIAFAEE</sequence>
<dbReference type="AlphaFoldDB" id="A0A8J8FDG4"/>
<protein>
    <submittedName>
        <fullName evidence="1">Uncharacterized protein</fullName>
    </submittedName>
</protein>
<proteinExistence type="predicted"/>
<evidence type="ECO:0000313" key="1">
    <source>
        <dbReference type="EMBL" id="NNV54359.1"/>
    </source>
</evidence>
<evidence type="ECO:0000313" key="2">
    <source>
        <dbReference type="Proteomes" id="UP000598971"/>
    </source>
</evidence>
<reference evidence="1" key="1">
    <citation type="submission" date="2019-10" db="EMBL/GenBank/DDBJ databases">
        <title>Draft genome sequence of Panacibacter sp. KCS-6.</title>
        <authorList>
            <person name="Yim K.J."/>
        </authorList>
    </citation>
    <scope>NUCLEOTIDE SEQUENCE</scope>
    <source>
        <strain evidence="1">KCS-6</strain>
    </source>
</reference>
<name>A0A8J8FDG4_9BACT</name>